<keyword evidence="8" id="KW-0472">Membrane</keyword>
<dbReference type="InterPro" id="IPR023184">
    <property type="entry name" value="Ubol_cytC_Rdtase_hinge_dom"/>
</dbReference>
<evidence type="ECO:0000256" key="5">
    <source>
        <dbReference type="ARBA" id="ARBA00022792"/>
    </source>
</evidence>
<name>A0A0A9XU55_LYGHE</name>
<dbReference type="EMBL" id="GBRD01014747">
    <property type="protein sequence ID" value="JAG51079.1"/>
    <property type="molecule type" value="Transcribed_RNA"/>
</dbReference>
<evidence type="ECO:0000256" key="9">
    <source>
        <dbReference type="ARBA" id="ARBA00023157"/>
    </source>
</evidence>
<evidence type="ECO:0000256" key="8">
    <source>
        <dbReference type="ARBA" id="ARBA00023136"/>
    </source>
</evidence>
<evidence type="ECO:0000313" key="11">
    <source>
        <dbReference type="EMBL" id="JAG20655.1"/>
    </source>
</evidence>
<evidence type="ECO:0000256" key="2">
    <source>
        <dbReference type="ARBA" id="ARBA00006498"/>
    </source>
</evidence>
<dbReference type="GO" id="GO:0006122">
    <property type="term" value="P:mitochondrial electron transport, ubiquinol to cytochrome c"/>
    <property type="evidence" value="ECO:0007669"/>
    <property type="project" value="InterPro"/>
</dbReference>
<organism evidence="11">
    <name type="scientific">Lygus hesperus</name>
    <name type="common">Western plant bug</name>
    <dbReference type="NCBI Taxonomy" id="30085"/>
    <lineage>
        <taxon>Eukaryota</taxon>
        <taxon>Metazoa</taxon>
        <taxon>Ecdysozoa</taxon>
        <taxon>Arthropoda</taxon>
        <taxon>Hexapoda</taxon>
        <taxon>Insecta</taxon>
        <taxon>Pterygota</taxon>
        <taxon>Neoptera</taxon>
        <taxon>Paraneoptera</taxon>
        <taxon>Hemiptera</taxon>
        <taxon>Heteroptera</taxon>
        <taxon>Panheteroptera</taxon>
        <taxon>Cimicomorpha</taxon>
        <taxon>Miridae</taxon>
        <taxon>Mirini</taxon>
        <taxon>Lygus</taxon>
    </lineage>
</organism>
<proteinExistence type="inferred from homology"/>
<protein>
    <submittedName>
        <fullName evidence="11">Cytochrome b-c1 complex subunit 6, mitochondrial</fullName>
    </submittedName>
</protein>
<dbReference type="PANTHER" id="PTHR15336:SF0">
    <property type="entry name" value="CYTOCHROME B-C1 COMPLEX SUBUNIT 6, MITOCHONDRIAL"/>
    <property type="match status" value="1"/>
</dbReference>
<keyword evidence="4" id="KW-0679">Respiratory chain</keyword>
<dbReference type="FunFam" id="1.10.287.20:FF:000001">
    <property type="entry name" value="Cytochrome b-c1 complex subunit 6"/>
    <property type="match status" value="1"/>
</dbReference>
<reference evidence="11" key="1">
    <citation type="journal article" date="2014" name="PLoS ONE">
        <title>Transcriptome-Based Identification of ABC Transporters in the Western Tarnished Plant Bug Lygus hesperus.</title>
        <authorList>
            <person name="Hull J.J."/>
            <person name="Chaney K."/>
            <person name="Geib S.M."/>
            <person name="Fabrick J.A."/>
            <person name="Brent C.S."/>
            <person name="Walsh D."/>
            <person name="Lavine L.C."/>
        </authorList>
    </citation>
    <scope>NUCLEOTIDE SEQUENCE</scope>
</reference>
<comment type="subcellular location">
    <subcellularLocation>
        <location evidence="1">Mitochondrion inner membrane</location>
        <topology evidence="1">Peripheral membrane protein</topology>
        <orientation evidence="1">Intermembrane side</orientation>
    </subcellularLocation>
</comment>
<evidence type="ECO:0000259" key="10">
    <source>
        <dbReference type="Pfam" id="PF02320"/>
    </source>
</evidence>
<feature type="non-terminal residue" evidence="11">
    <location>
        <position position="1"/>
    </location>
</feature>
<evidence type="ECO:0000256" key="7">
    <source>
        <dbReference type="ARBA" id="ARBA00023128"/>
    </source>
</evidence>
<dbReference type="GO" id="GO:0005743">
    <property type="term" value="C:mitochondrial inner membrane"/>
    <property type="evidence" value="ECO:0007669"/>
    <property type="project" value="UniProtKB-SubCell"/>
</dbReference>
<dbReference type="SUPFAM" id="SSF81531">
    <property type="entry name" value="Non-heme 11 kDa protein of cytochrome bc1 complex (Ubiquinol-cytochrome c reductase)"/>
    <property type="match status" value="1"/>
</dbReference>
<keyword evidence="7" id="KW-0496">Mitochondrion</keyword>
<dbReference type="InterPro" id="IPR036811">
    <property type="entry name" value="Ubol_cytC_Rdtase_hinge_dom_sf"/>
</dbReference>
<dbReference type="Pfam" id="PF02320">
    <property type="entry name" value="UCR_hinge"/>
    <property type="match status" value="1"/>
</dbReference>
<gene>
    <name evidence="11" type="primary">Uqcrh</name>
    <name evidence="11" type="ORF">CM83_99841</name>
</gene>
<comment type="similarity">
    <text evidence="2">Belongs to the UQCRH/QCR6 family.</text>
</comment>
<evidence type="ECO:0000256" key="6">
    <source>
        <dbReference type="ARBA" id="ARBA00022982"/>
    </source>
</evidence>
<evidence type="ECO:0000256" key="1">
    <source>
        <dbReference type="ARBA" id="ARBA00004137"/>
    </source>
</evidence>
<accession>A0A0A9XU55</accession>
<dbReference type="AlphaFoldDB" id="A0A0A9XU55"/>
<keyword evidence="3" id="KW-0813">Transport</keyword>
<keyword evidence="6" id="KW-0249">Electron transport</keyword>
<keyword evidence="5" id="KW-0999">Mitochondrion inner membrane</keyword>
<keyword evidence="9" id="KW-1015">Disulfide bond</keyword>
<evidence type="ECO:0000313" key="12">
    <source>
        <dbReference type="EMBL" id="JAG51079.1"/>
    </source>
</evidence>
<evidence type="ECO:0000256" key="4">
    <source>
        <dbReference type="ARBA" id="ARBA00022660"/>
    </source>
</evidence>
<dbReference type="InterPro" id="IPR003422">
    <property type="entry name" value="Cyt_b-c1_6"/>
</dbReference>
<sequence>AIVSLQDTRINNISFSLFENTKTTTKLHIPKMPFFKNKEKKHREGGADTEWQDVLREECKEPCGKYNEKLQSCNQRVGSRKETTESCLEELMDFMHCVDECVTKDLFSYLK</sequence>
<dbReference type="EMBL" id="GBHO01022949">
    <property type="protein sequence ID" value="JAG20655.1"/>
    <property type="molecule type" value="Transcribed_RNA"/>
</dbReference>
<reference evidence="12" key="3">
    <citation type="submission" date="2014-09" db="EMBL/GenBank/DDBJ databases">
        <authorList>
            <person name="Magalhaes I.L.F."/>
            <person name="Oliveira U."/>
            <person name="Santos F.R."/>
            <person name="Vidigal T.H.D.A."/>
            <person name="Brescovit A.D."/>
            <person name="Santos A.J."/>
        </authorList>
    </citation>
    <scope>NUCLEOTIDE SEQUENCE</scope>
</reference>
<dbReference type="Gene3D" id="1.10.287.20">
    <property type="entry name" value="Ubiquinol-cytochrome C reductase hinge domain"/>
    <property type="match status" value="1"/>
</dbReference>
<reference evidence="11" key="2">
    <citation type="submission" date="2014-07" db="EMBL/GenBank/DDBJ databases">
        <authorList>
            <person name="Hull J."/>
        </authorList>
    </citation>
    <scope>NUCLEOTIDE SEQUENCE</scope>
</reference>
<evidence type="ECO:0000256" key="3">
    <source>
        <dbReference type="ARBA" id="ARBA00022448"/>
    </source>
</evidence>
<dbReference type="PANTHER" id="PTHR15336">
    <property type="entry name" value="UBIQUINOL-CYTOCHROME C REDUCTASE COMPLEX 7.8 KDA PROTEIN"/>
    <property type="match status" value="1"/>
</dbReference>
<feature type="domain" description="Ubiquinol-cytochrome C reductase hinge" evidence="10">
    <location>
        <begin position="52"/>
        <end position="111"/>
    </location>
</feature>